<name>A0A8X8K193_9GAMM</name>
<feature type="domain" description="Bacteriophage tail tape measure C-terminal" evidence="3">
    <location>
        <begin position="875"/>
        <end position="949"/>
    </location>
</feature>
<dbReference type="Pfam" id="PF06791">
    <property type="entry name" value="TMP_2"/>
    <property type="match status" value="1"/>
</dbReference>
<dbReference type="RefSeq" id="WP_191768237.1">
    <property type="nucleotide sequence ID" value="NZ_JACSQS010000001.1"/>
</dbReference>
<protein>
    <submittedName>
        <fullName evidence="4">Phage tail tape measure protein</fullName>
    </submittedName>
</protein>
<evidence type="ECO:0000259" key="2">
    <source>
        <dbReference type="Pfam" id="PF06791"/>
    </source>
</evidence>
<comment type="caution">
    <text evidence="4">The sequence shown here is derived from an EMBL/GenBank/DDBJ whole genome shotgun (WGS) entry which is preliminary data.</text>
</comment>
<gene>
    <name evidence="4" type="ORF">H9654_00750</name>
</gene>
<dbReference type="Pfam" id="PF09718">
    <property type="entry name" value="Tape_meas_lam_C"/>
    <property type="match status" value="1"/>
</dbReference>
<accession>A0A8X8K193</accession>
<feature type="domain" description="Bacteriophage tail tape measure N-terminal" evidence="2">
    <location>
        <begin position="323"/>
        <end position="478"/>
    </location>
</feature>
<reference evidence="4 5" key="1">
    <citation type="submission" date="2020-08" db="EMBL/GenBank/DDBJ databases">
        <title>A Genomic Blueprint of the Chicken Gut Microbiome.</title>
        <authorList>
            <person name="Gilroy R."/>
            <person name="Ravi A."/>
            <person name="Getino M."/>
            <person name="Pursley I."/>
            <person name="Horton D.L."/>
            <person name="Alikhan N.-F."/>
            <person name="Baker D."/>
            <person name="Gharbi K."/>
            <person name="Hall N."/>
            <person name="Watson M."/>
            <person name="Adriaenssens E.M."/>
            <person name="Foster-Nyarko E."/>
            <person name="Jarju S."/>
            <person name="Secka A."/>
            <person name="Antonio M."/>
            <person name="Oren A."/>
            <person name="Chaudhuri R."/>
            <person name="La Ragione R.M."/>
            <person name="Hildebrand F."/>
            <person name="Pallen M.J."/>
        </authorList>
    </citation>
    <scope>NUCLEOTIDE SEQUENCE [LARGE SCALE GENOMIC DNA]</scope>
    <source>
        <strain evidence="4 5">Sa5BUN4</strain>
    </source>
</reference>
<evidence type="ECO:0000259" key="3">
    <source>
        <dbReference type="Pfam" id="PF09718"/>
    </source>
</evidence>
<keyword evidence="5" id="KW-1185">Reference proteome</keyword>
<sequence length="1106" mass="116987">MADIAELGYKVDSSGLLEGTKALDDNAAAADKAGGAAERLEKDYQALARTIDRSSSALGDRLGGALDRIGTGTGAVIAELQALNRTNVEMLASLGGLEGKLGGTASQLQSYGAAGKSAAADTAAVSTASQKLQTDIAAQEARFRSVAQQAVAYAESMRGANVSDRALAEAARESTSALNSRAMVMANAGSEQERLASRAKLLQAAEARTAVQAKDAARATQMQELNLQKLLGQIDPTVAALNRLADQEQRLAKARDLGLLKPQVFQQYQSQLEGVREKTLAASRGSDGLTNAFGRLNMQSAETQRNLSQLVTYLATGNFGMAGNQIMQLGNQAGIAGRLFSVAGIAIGGTVASLGAFAAVAAMGYFELRKLEGGLAATGNAAGFTAGELMAMRTELGRAAGNYSDVGAALGALAREGQASGATLELIAASATNLSLMTGTAVSATVNEIQTLATGGADALAKLNERYNFLTPEVYRHIEAVREQRGDYAATQSALEQFDDVMRDRANNMVESAGIVESAWKGVVTTFRGALEAVKAVGRNDLDSQLKDAQDSLEFFRNLQRSPIPGDASRGRVGETDMRQRIADLTAWKAELSEGAKVLEVVQRHNREVVATEREAAKERAGGGEALTARLAGLDREASKLQARNKIIEMYNKLADNDARHFDGSMQRLIAKAQGDVDKQFNRSEGIGRKNTDDGAAQSLLANIQRQITANEQLAESGSKVTASDRLVIHTRQLLDDKTNTMTASTRKLLEALIPTLQATDAAGQAEVQRQRGMQASIALTERLAQLEKQRQEQAQVDLMGLGRGADATAMLQRQLDIQRQYLDETEKLDKAQRDKSTALSQADYQQQQLALQASLERSLGIERSYQQQRMTLLGDWRTGVTRVWEDYVASATNASEQAGTVVSNTLTGWEDMWVRAAKTGKLSFSDLANSVIADMARMASKQAALGLFGNALGGLFGGGAGSYTGNGTGAGSVGGFGNNVGNFLNYGGGRARGGGVQRGSFYEVGEFGHPELYEEDGKHYLIPGNNGRVIPAAPSAGGAASGSGSYKVEINNHGGGQVQTRQTTERMPDGSELKKLVIDIVGESLDGGDLGSLGRNKYGWQEAVG</sequence>
<evidence type="ECO:0000256" key="1">
    <source>
        <dbReference type="SAM" id="Phobius"/>
    </source>
</evidence>
<proteinExistence type="predicted"/>
<feature type="transmembrane region" description="Helical" evidence="1">
    <location>
        <begin position="339"/>
        <end position="366"/>
    </location>
</feature>
<dbReference type="EMBL" id="JACSQS010000001">
    <property type="protein sequence ID" value="MBD7952720.1"/>
    <property type="molecule type" value="Genomic_DNA"/>
</dbReference>
<keyword evidence="1" id="KW-1133">Transmembrane helix</keyword>
<dbReference type="InterPro" id="IPR006431">
    <property type="entry name" value="Phage_tape_meas_C"/>
</dbReference>
<evidence type="ECO:0000313" key="4">
    <source>
        <dbReference type="EMBL" id="MBD7952720.1"/>
    </source>
</evidence>
<dbReference type="AlphaFoldDB" id="A0A8X8K193"/>
<organism evidence="4 5">
    <name type="scientific">Stenotrophomonas lacuserhaii</name>
    <dbReference type="NCBI Taxonomy" id="2760084"/>
    <lineage>
        <taxon>Bacteria</taxon>
        <taxon>Pseudomonadati</taxon>
        <taxon>Pseudomonadota</taxon>
        <taxon>Gammaproteobacteria</taxon>
        <taxon>Lysobacterales</taxon>
        <taxon>Lysobacteraceae</taxon>
        <taxon>Stenotrophomonas</taxon>
    </lineage>
</organism>
<keyword evidence="1" id="KW-0472">Membrane</keyword>
<dbReference type="InterPro" id="IPR009628">
    <property type="entry name" value="Phage_tape_measure_N"/>
</dbReference>
<keyword evidence="1" id="KW-0812">Transmembrane</keyword>
<evidence type="ECO:0000313" key="5">
    <source>
        <dbReference type="Proteomes" id="UP000636938"/>
    </source>
</evidence>
<dbReference type="Proteomes" id="UP000636938">
    <property type="component" value="Unassembled WGS sequence"/>
</dbReference>